<organism evidence="4 5">
    <name type="scientific">Haemophilus pittmaniae</name>
    <dbReference type="NCBI Taxonomy" id="249188"/>
    <lineage>
        <taxon>Bacteria</taxon>
        <taxon>Pseudomonadati</taxon>
        <taxon>Pseudomonadota</taxon>
        <taxon>Gammaproteobacteria</taxon>
        <taxon>Pasteurellales</taxon>
        <taxon>Pasteurellaceae</taxon>
        <taxon>Haemophilus</taxon>
    </lineage>
</organism>
<comment type="similarity">
    <text evidence="2">Belongs to the pole-localizer TmaR family.</text>
</comment>
<dbReference type="GO" id="GO:0032880">
    <property type="term" value="P:regulation of protein localization"/>
    <property type="evidence" value="ECO:0007669"/>
    <property type="project" value="UniProtKB-UniRule"/>
</dbReference>
<dbReference type="PANTHER" id="PTHR39591">
    <property type="entry name" value="UPF0265 PROTEIN YEEX"/>
    <property type="match status" value="1"/>
</dbReference>
<dbReference type="InterPro" id="IPR007458">
    <property type="entry name" value="DUF496"/>
</dbReference>
<evidence type="ECO:0000256" key="2">
    <source>
        <dbReference type="HAMAP-Rule" id="MF_00683"/>
    </source>
</evidence>
<sequence>MENLNKQSFQEVLEYVRMYRLRNKLKRDIEDNNRKIRDNQKRVLLLDNLNQYILDDMTIEDVRTIIESMRDDYEARVDDYTIRNAELSKQRVEAANKMKEQKKNHAELAKKSSKKITL</sequence>
<dbReference type="EMBL" id="UGHS01000004">
    <property type="protein sequence ID" value="STO94143.1"/>
    <property type="molecule type" value="Genomic_DNA"/>
</dbReference>
<dbReference type="AlphaFoldDB" id="A0A377J165"/>
<feature type="region of interest" description="Disordered" evidence="3">
    <location>
        <begin position="95"/>
        <end position="118"/>
    </location>
</feature>
<evidence type="ECO:0000313" key="4">
    <source>
        <dbReference type="EMBL" id="STO94143.1"/>
    </source>
</evidence>
<reference evidence="4 5" key="1">
    <citation type="submission" date="2018-06" db="EMBL/GenBank/DDBJ databases">
        <authorList>
            <consortium name="Pathogen Informatics"/>
            <person name="Doyle S."/>
        </authorList>
    </citation>
    <scope>NUCLEOTIDE SEQUENCE [LARGE SCALE GENOMIC DNA]</scope>
    <source>
        <strain evidence="4 5">NCTC13335</strain>
    </source>
</reference>
<dbReference type="NCBIfam" id="NF003844">
    <property type="entry name" value="PRK05423.1"/>
    <property type="match status" value="1"/>
</dbReference>
<comment type="subcellular location">
    <subcellularLocation>
        <location evidence="2">Cytoplasm</location>
    </subcellularLocation>
</comment>
<evidence type="ECO:0000256" key="3">
    <source>
        <dbReference type="SAM" id="MobiDB-lite"/>
    </source>
</evidence>
<gene>
    <name evidence="2" type="primary">tmaR</name>
    <name evidence="4" type="ORF">NCTC13335_02064</name>
</gene>
<keyword evidence="1 2" id="KW-0963">Cytoplasm</keyword>
<feature type="compositionally biased region" description="Basic and acidic residues" evidence="3">
    <location>
        <begin position="95"/>
        <end position="110"/>
    </location>
</feature>
<dbReference type="OrthoDB" id="90485at2"/>
<name>A0A377J165_9PAST</name>
<dbReference type="PIRSF" id="PIRSF028773">
    <property type="entry name" value="UCP028773"/>
    <property type="match status" value="1"/>
</dbReference>
<dbReference type="Proteomes" id="UP000255264">
    <property type="component" value="Unassembled WGS sequence"/>
</dbReference>
<dbReference type="HAMAP" id="MF_00683">
    <property type="entry name" value="UPF0265"/>
    <property type="match status" value="1"/>
</dbReference>
<dbReference type="GO" id="GO:0005829">
    <property type="term" value="C:cytosol"/>
    <property type="evidence" value="ECO:0007669"/>
    <property type="project" value="TreeGrafter"/>
</dbReference>
<dbReference type="RefSeq" id="WP_007243248.1">
    <property type="nucleotide sequence ID" value="NZ_CAUUFB010000009.1"/>
</dbReference>
<evidence type="ECO:0000313" key="5">
    <source>
        <dbReference type="Proteomes" id="UP000255264"/>
    </source>
</evidence>
<dbReference type="Pfam" id="PF04363">
    <property type="entry name" value="DUF496"/>
    <property type="match status" value="1"/>
</dbReference>
<accession>A0A377J165</accession>
<keyword evidence="5" id="KW-1185">Reference proteome</keyword>
<evidence type="ECO:0000256" key="1">
    <source>
        <dbReference type="ARBA" id="ARBA00022490"/>
    </source>
</evidence>
<protein>
    <recommendedName>
        <fullName evidence="2">Pole-localizer protein TmaR</fullName>
    </recommendedName>
</protein>
<dbReference type="PANTHER" id="PTHR39591:SF1">
    <property type="entry name" value="UPF0265 PROTEIN YEEX"/>
    <property type="match status" value="1"/>
</dbReference>
<comment type="function">
    <text evidence="2">Pole-localizer protein involved in the regulation of several cellular processes.</text>
</comment>
<proteinExistence type="inferred from homology"/>